<dbReference type="AlphaFoldDB" id="A0A5M6CL58"/>
<organism evidence="1 2">
    <name type="scientific">Paenimyroides baculatum</name>
    <dbReference type="NCBI Taxonomy" id="2608000"/>
    <lineage>
        <taxon>Bacteria</taxon>
        <taxon>Pseudomonadati</taxon>
        <taxon>Bacteroidota</taxon>
        <taxon>Flavobacteriia</taxon>
        <taxon>Flavobacteriales</taxon>
        <taxon>Flavobacteriaceae</taxon>
        <taxon>Paenimyroides</taxon>
    </lineage>
</organism>
<evidence type="ECO:0000313" key="2">
    <source>
        <dbReference type="Proteomes" id="UP000325141"/>
    </source>
</evidence>
<dbReference type="InterPro" id="IPR036629">
    <property type="entry name" value="YjbJ_sf"/>
</dbReference>
<reference evidence="1 2" key="1">
    <citation type="submission" date="2019-09" db="EMBL/GenBank/DDBJ databases">
        <title>Genome sequence and assembly of Flavobacterium sp.</title>
        <authorList>
            <person name="Chhetri G."/>
        </authorList>
    </citation>
    <scope>NUCLEOTIDE SEQUENCE [LARGE SCALE GENOMIC DNA]</scope>
    <source>
        <strain evidence="1 2">SNL9</strain>
    </source>
</reference>
<protein>
    <recommendedName>
        <fullName evidence="3">General stress protein CsbD</fullName>
    </recommendedName>
</protein>
<dbReference type="Gene3D" id="1.10.1470.10">
    <property type="entry name" value="YjbJ"/>
    <property type="match status" value="1"/>
</dbReference>
<proteinExistence type="predicted"/>
<gene>
    <name evidence="1" type="ORF">F0460_04830</name>
</gene>
<comment type="caution">
    <text evidence="1">The sequence shown here is derived from an EMBL/GenBank/DDBJ whole genome shotgun (WGS) entry which is preliminary data.</text>
</comment>
<keyword evidence="2" id="KW-1185">Reference proteome</keyword>
<evidence type="ECO:0000313" key="1">
    <source>
        <dbReference type="EMBL" id="KAA5535766.1"/>
    </source>
</evidence>
<sequence length="68" mass="8035">MENNPKQEGFKITNWDASSKKLKEQFSQLTDADLKFEAGKENELLNRIETRINKKRSEVIDMINKHQK</sequence>
<dbReference type="SUPFAM" id="SSF69047">
    <property type="entry name" value="Hypothetical protein YjbJ"/>
    <property type="match status" value="1"/>
</dbReference>
<dbReference type="EMBL" id="VWSG01000003">
    <property type="protein sequence ID" value="KAA5535766.1"/>
    <property type="molecule type" value="Genomic_DNA"/>
</dbReference>
<evidence type="ECO:0008006" key="3">
    <source>
        <dbReference type="Google" id="ProtNLM"/>
    </source>
</evidence>
<name>A0A5M6CL58_9FLAO</name>
<accession>A0A5M6CL58</accession>
<dbReference type="Proteomes" id="UP000325141">
    <property type="component" value="Unassembled WGS sequence"/>
</dbReference>
<dbReference type="RefSeq" id="WP_150010832.1">
    <property type="nucleotide sequence ID" value="NZ_VWSG01000003.1"/>
</dbReference>